<keyword evidence="6 8" id="KW-0472">Membrane</keyword>
<keyword evidence="4 7" id="KW-0812">Transmembrane</keyword>
<dbReference type="OrthoDB" id="9798629at2"/>
<keyword evidence="7" id="KW-0653">Protein transport</keyword>
<evidence type="ECO:0000313" key="10">
    <source>
        <dbReference type="Proteomes" id="UP000036700"/>
    </source>
</evidence>
<dbReference type="PANTHER" id="PTHR30558:SF7">
    <property type="entry name" value="TOL-PAL SYSTEM PROTEIN TOLR"/>
    <property type="match status" value="1"/>
</dbReference>
<proteinExistence type="inferred from homology"/>
<evidence type="ECO:0000256" key="6">
    <source>
        <dbReference type="ARBA" id="ARBA00023136"/>
    </source>
</evidence>
<gene>
    <name evidence="9" type="ORF">ABW99_00295</name>
</gene>
<dbReference type="GO" id="GO:0005886">
    <property type="term" value="C:plasma membrane"/>
    <property type="evidence" value="ECO:0007669"/>
    <property type="project" value="UniProtKB-SubCell"/>
</dbReference>
<dbReference type="RefSeq" id="WP_047212421.1">
    <property type="nucleotide sequence ID" value="NZ_CP011568.3"/>
</dbReference>
<organism evidence="9 10">
    <name type="scientific">Pandoraea thiooxydans</name>
    <dbReference type="NCBI Taxonomy" id="445709"/>
    <lineage>
        <taxon>Bacteria</taxon>
        <taxon>Pseudomonadati</taxon>
        <taxon>Pseudomonadota</taxon>
        <taxon>Betaproteobacteria</taxon>
        <taxon>Burkholderiales</taxon>
        <taxon>Burkholderiaceae</taxon>
        <taxon>Pandoraea</taxon>
    </lineage>
</organism>
<dbReference type="Proteomes" id="UP000036700">
    <property type="component" value="Chromosome"/>
</dbReference>
<dbReference type="GO" id="GO:0015031">
    <property type="term" value="P:protein transport"/>
    <property type="evidence" value="ECO:0007669"/>
    <property type="project" value="UniProtKB-KW"/>
</dbReference>
<evidence type="ECO:0000256" key="1">
    <source>
        <dbReference type="ARBA" id="ARBA00004162"/>
    </source>
</evidence>
<dbReference type="Gene3D" id="3.30.420.270">
    <property type="match status" value="1"/>
</dbReference>
<evidence type="ECO:0000313" key="9">
    <source>
        <dbReference type="EMBL" id="AKJ66902.1"/>
    </source>
</evidence>
<dbReference type="KEGG" id="ptx:ABW99_00295"/>
<evidence type="ECO:0000256" key="5">
    <source>
        <dbReference type="ARBA" id="ARBA00022989"/>
    </source>
</evidence>
<evidence type="ECO:0000256" key="2">
    <source>
        <dbReference type="ARBA" id="ARBA00005811"/>
    </source>
</evidence>
<keyword evidence="3" id="KW-1003">Cell membrane</keyword>
<name>A0A0G3ENN7_9BURK</name>
<evidence type="ECO:0000256" key="4">
    <source>
        <dbReference type="ARBA" id="ARBA00022692"/>
    </source>
</evidence>
<dbReference type="STRING" id="445709.ABW99_00295"/>
<dbReference type="InterPro" id="IPR003400">
    <property type="entry name" value="ExbD"/>
</dbReference>
<reference evidence="10" key="1">
    <citation type="submission" date="2015-06" db="EMBL/GenBank/DDBJ databases">
        <authorList>
            <person name="Lim Y.L."/>
            <person name="Ee R."/>
            <person name="Yong D."/>
            <person name="How K.Y."/>
            <person name="Yin W.F."/>
            <person name="Chan K.G."/>
        </authorList>
    </citation>
    <scope>NUCLEOTIDE SEQUENCE [LARGE SCALE GENOMIC DNA]</scope>
    <source>
        <strain evidence="10">DSM 25325</strain>
    </source>
</reference>
<dbReference type="EMBL" id="CP011568">
    <property type="protein sequence ID" value="AKJ66902.1"/>
    <property type="molecule type" value="Genomic_DNA"/>
</dbReference>
<dbReference type="PATRIC" id="fig|445709.3.peg.71"/>
<evidence type="ECO:0000256" key="8">
    <source>
        <dbReference type="SAM" id="Phobius"/>
    </source>
</evidence>
<evidence type="ECO:0000256" key="7">
    <source>
        <dbReference type="RuleBase" id="RU003879"/>
    </source>
</evidence>
<keyword evidence="5 8" id="KW-1133">Transmembrane helix</keyword>
<feature type="transmembrane region" description="Helical" evidence="8">
    <location>
        <begin position="20"/>
        <end position="41"/>
    </location>
</feature>
<keyword evidence="7" id="KW-0813">Transport</keyword>
<comment type="subcellular location">
    <subcellularLocation>
        <location evidence="1">Cell membrane</location>
        <topology evidence="1">Single-pass membrane protein</topology>
    </subcellularLocation>
    <subcellularLocation>
        <location evidence="7">Cell membrane</location>
        <topology evidence="7">Single-pass type II membrane protein</topology>
    </subcellularLocation>
</comment>
<keyword evidence="10" id="KW-1185">Reference proteome</keyword>
<comment type="similarity">
    <text evidence="2 7">Belongs to the ExbD/TolR family.</text>
</comment>
<accession>A0A0G3ENN7</accession>
<dbReference type="Pfam" id="PF02472">
    <property type="entry name" value="ExbD"/>
    <property type="match status" value="1"/>
</dbReference>
<sequence>MAMGSYSDDDESELMSEINMTPLVDVMLVLLIIFLVTLPVINQAVKVNLPQANSQPEDTQPSKVDLTVRDDGTVLWNNAAVDHTALLSKLAAAGQARPVPQLHLFIDRGVRYEQVAQIMSEAQSNGVTQLGFVTQPQPR</sequence>
<protein>
    <submittedName>
        <fullName evidence="9">Biopolymer transporter ExbD</fullName>
    </submittedName>
</protein>
<dbReference type="PANTHER" id="PTHR30558">
    <property type="entry name" value="EXBD MEMBRANE COMPONENT OF PMF-DRIVEN MACROMOLECULE IMPORT SYSTEM"/>
    <property type="match status" value="1"/>
</dbReference>
<dbReference type="AlphaFoldDB" id="A0A0G3ENN7"/>
<dbReference type="GO" id="GO:0022857">
    <property type="term" value="F:transmembrane transporter activity"/>
    <property type="evidence" value="ECO:0007669"/>
    <property type="project" value="InterPro"/>
</dbReference>
<evidence type="ECO:0000256" key="3">
    <source>
        <dbReference type="ARBA" id="ARBA00022475"/>
    </source>
</evidence>